<accession>A0A0L8HEU1</accession>
<organism evidence="1">
    <name type="scientific">Octopus bimaculoides</name>
    <name type="common">California two-spotted octopus</name>
    <dbReference type="NCBI Taxonomy" id="37653"/>
    <lineage>
        <taxon>Eukaryota</taxon>
        <taxon>Metazoa</taxon>
        <taxon>Spiralia</taxon>
        <taxon>Lophotrochozoa</taxon>
        <taxon>Mollusca</taxon>
        <taxon>Cephalopoda</taxon>
        <taxon>Coleoidea</taxon>
        <taxon>Octopodiformes</taxon>
        <taxon>Octopoda</taxon>
        <taxon>Incirrata</taxon>
        <taxon>Octopodidae</taxon>
        <taxon>Octopus</taxon>
    </lineage>
</organism>
<reference evidence="1" key="1">
    <citation type="submission" date="2015-07" db="EMBL/GenBank/DDBJ databases">
        <title>MeaNS - Measles Nucleotide Surveillance Program.</title>
        <authorList>
            <person name="Tran T."/>
            <person name="Druce J."/>
        </authorList>
    </citation>
    <scope>NUCLEOTIDE SEQUENCE</scope>
    <source>
        <strain evidence="1">UCB-OBI-ISO-001</strain>
        <tissue evidence="1">Gonad</tissue>
    </source>
</reference>
<protein>
    <submittedName>
        <fullName evidence="1">Uncharacterized protein</fullName>
    </submittedName>
</protein>
<sequence length="75" mass="8743">MARKDDFVAVFHLSFVQNKLLLKCKCGKFESQMEEIYACRVFPLSVLEMFAGSYVTSQAVFLRIRFVFLNFLACF</sequence>
<evidence type="ECO:0000313" key="1">
    <source>
        <dbReference type="EMBL" id="KOF87727.1"/>
    </source>
</evidence>
<proteinExistence type="predicted"/>
<dbReference type="EMBL" id="KQ418333">
    <property type="protein sequence ID" value="KOF87727.1"/>
    <property type="molecule type" value="Genomic_DNA"/>
</dbReference>
<name>A0A0L8HEU1_OCTBM</name>
<dbReference type="AlphaFoldDB" id="A0A0L8HEU1"/>
<gene>
    <name evidence="1" type="ORF">OCBIM_22016251mg</name>
</gene>